<dbReference type="OrthoDB" id="10452888at2759"/>
<comment type="caution">
    <text evidence="1">The sequence shown here is derived from an EMBL/GenBank/DDBJ whole genome shotgun (WGS) entry which is preliminary data.</text>
</comment>
<dbReference type="AlphaFoldDB" id="A0A368FFD5"/>
<organism evidence="1 2">
    <name type="scientific">Ancylostoma caninum</name>
    <name type="common">Dog hookworm</name>
    <dbReference type="NCBI Taxonomy" id="29170"/>
    <lineage>
        <taxon>Eukaryota</taxon>
        <taxon>Metazoa</taxon>
        <taxon>Ecdysozoa</taxon>
        <taxon>Nematoda</taxon>
        <taxon>Chromadorea</taxon>
        <taxon>Rhabditida</taxon>
        <taxon>Rhabditina</taxon>
        <taxon>Rhabditomorpha</taxon>
        <taxon>Strongyloidea</taxon>
        <taxon>Ancylostomatidae</taxon>
        <taxon>Ancylostomatinae</taxon>
        <taxon>Ancylostoma</taxon>
    </lineage>
</organism>
<protein>
    <submittedName>
        <fullName evidence="1">Uncharacterized protein</fullName>
    </submittedName>
</protein>
<dbReference type="EMBL" id="JOJR01001448">
    <property type="protein sequence ID" value="RCN30856.1"/>
    <property type="molecule type" value="Genomic_DNA"/>
</dbReference>
<proteinExistence type="predicted"/>
<gene>
    <name evidence="1" type="ORF">ANCCAN_23368</name>
</gene>
<feature type="non-terminal residue" evidence="1">
    <location>
        <position position="1"/>
    </location>
</feature>
<accession>A0A368FFD5</accession>
<reference evidence="1 2" key="1">
    <citation type="submission" date="2014-10" db="EMBL/GenBank/DDBJ databases">
        <title>Draft genome of the hookworm Ancylostoma caninum.</title>
        <authorList>
            <person name="Mitreva M."/>
        </authorList>
    </citation>
    <scope>NUCLEOTIDE SEQUENCE [LARGE SCALE GENOMIC DNA]</scope>
    <source>
        <strain evidence="1 2">Baltimore</strain>
    </source>
</reference>
<evidence type="ECO:0000313" key="1">
    <source>
        <dbReference type="EMBL" id="RCN30856.1"/>
    </source>
</evidence>
<keyword evidence="2" id="KW-1185">Reference proteome</keyword>
<sequence length="143" mass="15855">LRNTTIRPYASTVEVSAHQITSGSPFGQFKVSTTCDLECYDFDSFLTKPCRWRNEKNTCDVNGDEIDFIRMKGSWGESEGDTIFGKSDRAANRIDSMFEGVSGQSQIKDYLVGITRISTKINHGLLLALLATASDLHHGITND</sequence>
<evidence type="ECO:0000313" key="2">
    <source>
        <dbReference type="Proteomes" id="UP000252519"/>
    </source>
</evidence>
<name>A0A368FFD5_ANCCA</name>
<dbReference type="Proteomes" id="UP000252519">
    <property type="component" value="Unassembled WGS sequence"/>
</dbReference>